<feature type="signal peptide" evidence="6">
    <location>
        <begin position="1"/>
        <end position="21"/>
    </location>
</feature>
<organism evidence="7 8">
    <name type="scientific">Paracoccus pacificus</name>
    <dbReference type="NCBI Taxonomy" id="1463598"/>
    <lineage>
        <taxon>Bacteria</taxon>
        <taxon>Pseudomonadati</taxon>
        <taxon>Pseudomonadota</taxon>
        <taxon>Alphaproteobacteria</taxon>
        <taxon>Rhodobacterales</taxon>
        <taxon>Paracoccaceae</taxon>
        <taxon>Paracoccus</taxon>
    </lineage>
</organism>
<keyword evidence="4" id="KW-0472">Membrane</keyword>
<name>A0ABW4R5A8_9RHOB</name>
<evidence type="ECO:0000313" key="8">
    <source>
        <dbReference type="Proteomes" id="UP001597213"/>
    </source>
</evidence>
<gene>
    <name evidence="7" type="ORF">ACFSCT_06795</name>
</gene>
<dbReference type="Pfam" id="PF06629">
    <property type="entry name" value="MipA"/>
    <property type="match status" value="1"/>
</dbReference>
<proteinExistence type="inferred from homology"/>
<dbReference type="Proteomes" id="UP001597213">
    <property type="component" value="Unassembled WGS sequence"/>
</dbReference>
<dbReference type="PANTHER" id="PTHR38776">
    <property type="entry name" value="MLTA-INTERACTING PROTEIN-RELATED"/>
    <property type="match status" value="1"/>
</dbReference>
<feature type="chain" id="PRO_5047502289" evidence="6">
    <location>
        <begin position="22"/>
        <end position="247"/>
    </location>
</feature>
<evidence type="ECO:0000256" key="1">
    <source>
        <dbReference type="ARBA" id="ARBA00004442"/>
    </source>
</evidence>
<evidence type="ECO:0000313" key="7">
    <source>
        <dbReference type="EMBL" id="MFD1881421.1"/>
    </source>
</evidence>
<comment type="similarity">
    <text evidence="2">Belongs to the MipA/OmpV family.</text>
</comment>
<sequence length="247" mass="26238">MKLIHALIPAMLLATPLAAQGLEGRTLSAELGLGASYKPTYPGSDQMETAPWFIWRNVSLSRGDGSAGDAQGFSVSPSFNYIGKRNEKDDKDLAGLPEVDRAYEIGARFSYTTGPVTGYAVVRKGFKGHKGVVGKLGATYRTDINDRLSLWSGVGVNMGSDDYVDTYFGVTPEAAASSGYRAYNPGGGVTSVSASLAARYAISDVTALVGELEYGRLVGDAADSPLTQDKNQPVVRLGITRRFSFGF</sequence>
<comment type="subcellular location">
    <subcellularLocation>
        <location evidence="1">Cell outer membrane</location>
    </subcellularLocation>
</comment>
<accession>A0ABW4R5A8</accession>
<evidence type="ECO:0000256" key="2">
    <source>
        <dbReference type="ARBA" id="ARBA00005722"/>
    </source>
</evidence>
<evidence type="ECO:0000256" key="5">
    <source>
        <dbReference type="ARBA" id="ARBA00023237"/>
    </source>
</evidence>
<dbReference type="RefSeq" id="WP_379141266.1">
    <property type="nucleotide sequence ID" value="NZ_JBHUEN010000019.1"/>
</dbReference>
<evidence type="ECO:0000256" key="3">
    <source>
        <dbReference type="ARBA" id="ARBA00022729"/>
    </source>
</evidence>
<evidence type="ECO:0000256" key="4">
    <source>
        <dbReference type="ARBA" id="ARBA00023136"/>
    </source>
</evidence>
<dbReference type="InterPro" id="IPR010583">
    <property type="entry name" value="MipA"/>
</dbReference>
<evidence type="ECO:0000256" key="6">
    <source>
        <dbReference type="SAM" id="SignalP"/>
    </source>
</evidence>
<comment type="caution">
    <text evidence="7">The sequence shown here is derived from an EMBL/GenBank/DDBJ whole genome shotgun (WGS) entry which is preliminary data.</text>
</comment>
<dbReference type="PANTHER" id="PTHR38776:SF1">
    <property type="entry name" value="MLTA-INTERACTING PROTEIN-RELATED"/>
    <property type="match status" value="1"/>
</dbReference>
<keyword evidence="8" id="KW-1185">Reference proteome</keyword>
<dbReference type="EMBL" id="JBHUEN010000019">
    <property type="protein sequence ID" value="MFD1881421.1"/>
    <property type="molecule type" value="Genomic_DNA"/>
</dbReference>
<protein>
    <submittedName>
        <fullName evidence="7">MipA/OmpV family protein</fullName>
    </submittedName>
</protein>
<keyword evidence="3 6" id="KW-0732">Signal</keyword>
<keyword evidence="5" id="KW-0998">Cell outer membrane</keyword>
<reference evidence="8" key="1">
    <citation type="journal article" date="2019" name="Int. J. Syst. Evol. Microbiol.">
        <title>The Global Catalogue of Microorganisms (GCM) 10K type strain sequencing project: providing services to taxonomists for standard genome sequencing and annotation.</title>
        <authorList>
            <consortium name="The Broad Institute Genomics Platform"/>
            <consortium name="The Broad Institute Genome Sequencing Center for Infectious Disease"/>
            <person name="Wu L."/>
            <person name="Ma J."/>
        </authorList>
    </citation>
    <scope>NUCLEOTIDE SEQUENCE [LARGE SCALE GENOMIC DNA]</scope>
    <source>
        <strain evidence="8">CCUG 56029</strain>
    </source>
</reference>